<name>A0A0F9D9K6_9ZZZZ</name>
<evidence type="ECO:0000313" key="1">
    <source>
        <dbReference type="EMBL" id="KKL14486.1"/>
    </source>
</evidence>
<reference evidence="1" key="1">
    <citation type="journal article" date="2015" name="Nature">
        <title>Complex archaea that bridge the gap between prokaryotes and eukaryotes.</title>
        <authorList>
            <person name="Spang A."/>
            <person name="Saw J.H."/>
            <person name="Jorgensen S.L."/>
            <person name="Zaremba-Niedzwiedzka K."/>
            <person name="Martijn J."/>
            <person name="Lind A.E."/>
            <person name="van Eijk R."/>
            <person name="Schleper C."/>
            <person name="Guy L."/>
            <person name="Ettema T.J."/>
        </authorList>
    </citation>
    <scope>NUCLEOTIDE SEQUENCE</scope>
</reference>
<sequence length="62" mass="6906">MTRKQIIAAVISLALAALGMAGQTVLLVREINTSLAHISKTQDRILDRLEAIEKHVDWTDHE</sequence>
<gene>
    <name evidence="1" type="ORF">LCGC14_2515200</name>
</gene>
<comment type="caution">
    <text evidence="1">The sequence shown here is derived from an EMBL/GenBank/DDBJ whole genome shotgun (WGS) entry which is preliminary data.</text>
</comment>
<protein>
    <submittedName>
        <fullName evidence="1">Uncharacterized protein</fullName>
    </submittedName>
</protein>
<organism evidence="1">
    <name type="scientific">marine sediment metagenome</name>
    <dbReference type="NCBI Taxonomy" id="412755"/>
    <lineage>
        <taxon>unclassified sequences</taxon>
        <taxon>metagenomes</taxon>
        <taxon>ecological metagenomes</taxon>
    </lineage>
</organism>
<proteinExistence type="predicted"/>
<dbReference type="AlphaFoldDB" id="A0A0F9D9K6"/>
<accession>A0A0F9D9K6</accession>
<dbReference type="EMBL" id="LAZR01040440">
    <property type="protein sequence ID" value="KKL14486.1"/>
    <property type="molecule type" value="Genomic_DNA"/>
</dbReference>